<dbReference type="InterPro" id="IPR036397">
    <property type="entry name" value="RNaseH_sf"/>
</dbReference>
<name>A0ABQ9GBS4_9NEOP</name>
<keyword evidence="2" id="KW-1185">Reference proteome</keyword>
<sequence>MSTRDRDGSRRSIPLRRLHHQLASLGFALFNNSAAKLPPFTHTAAAALFLKIQVSSPRLWKKLECSYCESQHSETIESSRGRESRAGQDCFFKVQPLLVAKYSVARSRTSSWKKNSGLARLHPISVESLYILFRLQGLKKRTCPGKRELLVVTLTLFAFSTTPERSTVSTKMAAIEHGEVFIQRRCNPVWSRNAHVIHLQQLCVQRRDPYTLVCQTVVVVRGSGQNGVQETGTVCDATRRNTAGVIVRLRKPSQFVLELSVPYWRSTKKQTQQKIKYGPGAQKCLRAANDYTLSLWHKLDMAGVFLFHQDNNSKHTAMETERLLYNAPRRRLTPPQSPDANPMEHLLEYLGKQLCKGCLWKSGPKSPQHTPQRWCGICHDGDVSRQSPVLRALLTIDLQRSHQEQSNEPKLESILLTIEEFPREKMILAAEPGRCHHIIALSSVMVLELFAIDERIAVIRARLRGQTYDANDEPHNRKPFAFSSSAVANLWQLTVRRDFRRDYNTAPPTAQRIRRCLCKGKLTGRPCVSDEDVGWIQKSFVCSSRKSSFRASRELVIPHRRSGVFCVGVCYSKERVLNELARALLQVTRPHFSALLWGSQRPHAVVELHRDSHKVNVFRAVSRGKVYGPFFFSWQHYRCHGDLIPANVAELAFPAFTAGRSTTALALAKSNIPEQRAFPHRLIGFKEPAGHQGHLMSLCDFFSLGRIRFMCRLFLQHWTNFETALQQQ</sequence>
<comment type="caution">
    <text evidence="1">The sequence shown here is derived from an EMBL/GenBank/DDBJ whole genome shotgun (WGS) entry which is preliminary data.</text>
</comment>
<dbReference type="Proteomes" id="UP001159363">
    <property type="component" value="Chromosome 13"/>
</dbReference>
<organism evidence="1 2">
    <name type="scientific">Dryococelus australis</name>
    <dbReference type="NCBI Taxonomy" id="614101"/>
    <lineage>
        <taxon>Eukaryota</taxon>
        <taxon>Metazoa</taxon>
        <taxon>Ecdysozoa</taxon>
        <taxon>Arthropoda</taxon>
        <taxon>Hexapoda</taxon>
        <taxon>Insecta</taxon>
        <taxon>Pterygota</taxon>
        <taxon>Neoptera</taxon>
        <taxon>Polyneoptera</taxon>
        <taxon>Phasmatodea</taxon>
        <taxon>Verophasmatodea</taxon>
        <taxon>Anareolatae</taxon>
        <taxon>Phasmatidae</taxon>
        <taxon>Eurycanthinae</taxon>
        <taxon>Dryococelus</taxon>
    </lineage>
</organism>
<evidence type="ECO:0000313" key="2">
    <source>
        <dbReference type="Proteomes" id="UP001159363"/>
    </source>
</evidence>
<dbReference type="Gene3D" id="3.30.420.10">
    <property type="entry name" value="Ribonuclease H-like superfamily/Ribonuclease H"/>
    <property type="match status" value="1"/>
</dbReference>
<proteinExistence type="predicted"/>
<gene>
    <name evidence="1" type="ORF">PR048_030414</name>
</gene>
<dbReference type="EMBL" id="JARBHB010000014">
    <property type="protein sequence ID" value="KAJ8868873.1"/>
    <property type="molecule type" value="Genomic_DNA"/>
</dbReference>
<reference evidence="1 2" key="1">
    <citation type="submission" date="2023-02" db="EMBL/GenBank/DDBJ databases">
        <title>LHISI_Scaffold_Assembly.</title>
        <authorList>
            <person name="Stuart O.P."/>
            <person name="Cleave R."/>
            <person name="Magrath M.J.L."/>
            <person name="Mikheyev A.S."/>
        </authorList>
    </citation>
    <scope>NUCLEOTIDE SEQUENCE [LARGE SCALE GENOMIC DNA]</scope>
    <source>
        <strain evidence="1">Daus_M_001</strain>
        <tissue evidence="1">Leg muscle</tissue>
    </source>
</reference>
<accession>A0ABQ9GBS4</accession>
<protein>
    <submittedName>
        <fullName evidence="1">Uncharacterized protein</fullName>
    </submittedName>
</protein>
<evidence type="ECO:0000313" key="1">
    <source>
        <dbReference type="EMBL" id="KAJ8868873.1"/>
    </source>
</evidence>